<name>A0A0B6YI73_9EUPU</name>
<accession>A0A0B6YI73</accession>
<dbReference type="AlphaFoldDB" id="A0A0B6YI73"/>
<protein>
    <submittedName>
        <fullName evidence="2">Uncharacterized protein</fullName>
    </submittedName>
</protein>
<proteinExistence type="predicted"/>
<evidence type="ECO:0000256" key="1">
    <source>
        <dbReference type="SAM" id="Coils"/>
    </source>
</evidence>
<evidence type="ECO:0000313" key="2">
    <source>
        <dbReference type="EMBL" id="CEK55897.1"/>
    </source>
</evidence>
<dbReference type="EMBL" id="HACG01009032">
    <property type="protein sequence ID" value="CEK55897.1"/>
    <property type="molecule type" value="Transcribed_RNA"/>
</dbReference>
<feature type="non-terminal residue" evidence="2">
    <location>
        <position position="1"/>
    </location>
</feature>
<feature type="non-terminal residue" evidence="2">
    <location>
        <position position="84"/>
    </location>
</feature>
<keyword evidence="1" id="KW-0175">Coiled coil</keyword>
<sequence>QEIMQEKDAQINYLQEQMFRMKEQVIAANMDSDKATVSALSEVLKDKDKQIADLTEKVDQYTADMDKNAAIIGDLNNELHRAGS</sequence>
<feature type="coiled-coil region" evidence="1">
    <location>
        <begin position="4"/>
        <end position="64"/>
    </location>
</feature>
<gene>
    <name evidence="2" type="primary">ORF26313</name>
</gene>
<reference evidence="2" key="1">
    <citation type="submission" date="2014-12" db="EMBL/GenBank/DDBJ databases">
        <title>Insight into the proteome of Arion vulgaris.</title>
        <authorList>
            <person name="Aradska J."/>
            <person name="Bulat T."/>
            <person name="Smidak R."/>
            <person name="Sarate P."/>
            <person name="Gangsoo J."/>
            <person name="Sialana F."/>
            <person name="Bilban M."/>
            <person name="Lubec G."/>
        </authorList>
    </citation>
    <scope>NUCLEOTIDE SEQUENCE</scope>
    <source>
        <tissue evidence="2">Skin</tissue>
    </source>
</reference>
<organism evidence="2">
    <name type="scientific">Arion vulgaris</name>
    <dbReference type="NCBI Taxonomy" id="1028688"/>
    <lineage>
        <taxon>Eukaryota</taxon>
        <taxon>Metazoa</taxon>
        <taxon>Spiralia</taxon>
        <taxon>Lophotrochozoa</taxon>
        <taxon>Mollusca</taxon>
        <taxon>Gastropoda</taxon>
        <taxon>Heterobranchia</taxon>
        <taxon>Euthyneura</taxon>
        <taxon>Panpulmonata</taxon>
        <taxon>Eupulmonata</taxon>
        <taxon>Stylommatophora</taxon>
        <taxon>Helicina</taxon>
        <taxon>Arionoidea</taxon>
        <taxon>Arionidae</taxon>
        <taxon>Arion</taxon>
    </lineage>
</organism>